<dbReference type="SFLD" id="SFLDG01148">
    <property type="entry name" value="Xi_(cytGST)"/>
    <property type="match status" value="1"/>
</dbReference>
<evidence type="ECO:0000313" key="6">
    <source>
        <dbReference type="Proteomes" id="UP000177798"/>
    </source>
</evidence>
<dbReference type="AlphaFoldDB" id="A0A1D9QAS5"/>
<protein>
    <recommendedName>
        <fullName evidence="4">GST N-terminal domain-containing protein</fullName>
    </recommendedName>
</protein>
<proteinExistence type="predicted"/>
<accession>A0A1D9QAS5</accession>
<evidence type="ECO:0000256" key="3">
    <source>
        <dbReference type="PIRSR" id="PIRSR015753-3"/>
    </source>
</evidence>
<dbReference type="Gene3D" id="3.40.30.10">
    <property type="entry name" value="Glutaredoxin"/>
    <property type="match status" value="1"/>
</dbReference>
<evidence type="ECO:0000313" key="5">
    <source>
        <dbReference type="EMBL" id="APA11989.1"/>
    </source>
</evidence>
<dbReference type="InterPro" id="IPR016639">
    <property type="entry name" value="GST_Omega/GSH"/>
</dbReference>
<dbReference type="SUPFAM" id="SSF52833">
    <property type="entry name" value="Thioredoxin-like"/>
    <property type="match status" value="1"/>
</dbReference>
<reference evidence="6" key="1">
    <citation type="journal article" date="2017" name="Genome Biol. Evol.">
        <title>The complete genome sequence of the phytopathogenic fungus Sclerotinia sclerotiorum reveals insights into the genome architecture of broad host range pathogens.</title>
        <authorList>
            <person name="Derbyshire M."/>
            <person name="Denton-Giles M."/>
            <person name="Hegedus D."/>
            <person name="Seifbarghy S."/>
            <person name="Rollins J."/>
            <person name="van Kan J."/>
            <person name="Seidl M.F."/>
            <person name="Faino L."/>
            <person name="Mbengue M."/>
            <person name="Navaud O."/>
            <person name="Raffaele S."/>
            <person name="Hammond-Kosack K."/>
            <person name="Heard S."/>
            <person name="Oliver R."/>
        </authorList>
    </citation>
    <scope>NUCLEOTIDE SEQUENCE [LARGE SCALE GENOMIC DNA]</scope>
    <source>
        <strain evidence="6">ATCC 18683 / 1980 / Ss-1</strain>
    </source>
</reference>
<dbReference type="Pfam" id="PF13410">
    <property type="entry name" value="GST_C_2"/>
    <property type="match status" value="1"/>
</dbReference>
<sequence length="329" mass="38077">MSSVVKGQSPLRDGNWHGRIEVGGEFPPEKDRYHLYIGLFCPFAHRVNLIRHLKGLTSILPISIVKPYPKGDDKGWPGWKFATEKDPYPGATEDHLFQSEYLHDIYFRAWKDYEGRFTVPVLWDKKTNQIVCNESLEILRNLNTGFDSLLDDEYKKLDFYPDNLTKEIDEIGEWMQRDINTGVYKAGFAPDQESYDRNVVPLFKALNQIEEIIKNNGGPYVLGSKISELDLRLYPTICRFDAVYVQHFKCNLGTIRHDYPVLNAWLKHLYWEVKGFKETTDFKHIKENYTKSHPGINPKSITPMGPIPNIESGVEHDWSNLVAGRVEVN</sequence>
<feature type="active site" description="Proton donor/acceptor" evidence="1">
    <location>
        <position position="184"/>
    </location>
</feature>
<dbReference type="EMBL" id="CP017821">
    <property type="protein sequence ID" value="APA11989.1"/>
    <property type="molecule type" value="Genomic_DNA"/>
</dbReference>
<organism evidence="5 6">
    <name type="scientific">Sclerotinia sclerotiorum (strain ATCC 18683 / 1980 / Ss-1)</name>
    <name type="common">White mold</name>
    <name type="synonym">Whetzelinia sclerotiorum</name>
    <dbReference type="NCBI Taxonomy" id="665079"/>
    <lineage>
        <taxon>Eukaryota</taxon>
        <taxon>Fungi</taxon>
        <taxon>Dikarya</taxon>
        <taxon>Ascomycota</taxon>
        <taxon>Pezizomycotina</taxon>
        <taxon>Leotiomycetes</taxon>
        <taxon>Helotiales</taxon>
        <taxon>Sclerotiniaceae</taxon>
        <taxon>Sclerotinia</taxon>
    </lineage>
</organism>
<dbReference type="SFLD" id="SFLDG01206">
    <property type="entry name" value="Xi.1"/>
    <property type="match status" value="1"/>
</dbReference>
<dbReference type="InterPro" id="IPR040079">
    <property type="entry name" value="Glutathione_S-Trfase"/>
</dbReference>
<feature type="binding site" evidence="2">
    <location>
        <begin position="116"/>
        <end position="119"/>
    </location>
    <ligand>
        <name>glutathione</name>
        <dbReference type="ChEBI" id="CHEBI:57925"/>
    </ligand>
</feature>
<evidence type="ECO:0000256" key="1">
    <source>
        <dbReference type="PIRSR" id="PIRSR015753-1"/>
    </source>
</evidence>
<dbReference type="Gene3D" id="1.20.1050.10">
    <property type="match status" value="1"/>
</dbReference>
<dbReference type="OrthoDB" id="2309723at2759"/>
<dbReference type="PANTHER" id="PTHR32419:SF23">
    <property type="entry name" value="GLUTATHIONE S-TRANSFERASE (EUROFUNG)"/>
    <property type="match status" value="1"/>
</dbReference>
<dbReference type="InterPro" id="IPR036249">
    <property type="entry name" value="Thioredoxin-like_sf"/>
</dbReference>
<feature type="site" description="Lowers pKa of active site Cys" evidence="3">
    <location>
        <position position="289"/>
    </location>
</feature>
<dbReference type="PIRSF" id="PIRSF015753">
    <property type="entry name" value="GST"/>
    <property type="match status" value="1"/>
</dbReference>
<dbReference type="InterPro" id="IPR036282">
    <property type="entry name" value="Glutathione-S-Trfase_C_sf"/>
</dbReference>
<dbReference type="InterPro" id="IPR004045">
    <property type="entry name" value="Glutathione_S-Trfase_N"/>
</dbReference>
<gene>
    <name evidence="5" type="ORF">sscle_08g067590</name>
</gene>
<dbReference type="Proteomes" id="UP000177798">
    <property type="component" value="Chromosome 8"/>
</dbReference>
<dbReference type="InterPro" id="IPR047047">
    <property type="entry name" value="GST_Omega-like_C"/>
</dbReference>
<feature type="site" description="Lowers pKa of active site Cys" evidence="3">
    <location>
        <position position="244"/>
    </location>
</feature>
<dbReference type="SFLD" id="SFLDS00019">
    <property type="entry name" value="Glutathione_Transferase_(cytos"/>
    <property type="match status" value="1"/>
</dbReference>
<dbReference type="PANTHER" id="PTHR32419">
    <property type="entry name" value="GLUTATHIONYL-HYDROQUINONE REDUCTASE"/>
    <property type="match status" value="1"/>
</dbReference>
<dbReference type="GO" id="GO:0004364">
    <property type="term" value="F:glutathione transferase activity"/>
    <property type="evidence" value="ECO:0007669"/>
    <property type="project" value="InterPro"/>
</dbReference>
<dbReference type="SUPFAM" id="SSF47616">
    <property type="entry name" value="GST C-terminal domain-like"/>
    <property type="match status" value="1"/>
</dbReference>
<feature type="domain" description="GST N-terminal" evidence="4">
    <location>
        <begin position="40"/>
        <end position="143"/>
    </location>
</feature>
<dbReference type="FunFam" id="1.20.1050.10:FF:000059">
    <property type="entry name" value="Putative cell wall organization protein/glutathione transferase"/>
    <property type="match status" value="1"/>
</dbReference>
<evidence type="ECO:0000256" key="2">
    <source>
        <dbReference type="PIRSR" id="PIRSR015753-2"/>
    </source>
</evidence>
<dbReference type="CDD" id="cd03190">
    <property type="entry name" value="GST_C_Omega_like"/>
    <property type="match status" value="1"/>
</dbReference>
<feature type="binding site" evidence="2">
    <location>
        <begin position="134"/>
        <end position="135"/>
    </location>
    <ligand>
        <name>glutathione</name>
        <dbReference type="ChEBI" id="CHEBI:57925"/>
    </ligand>
</feature>
<dbReference type="VEuPathDB" id="FungiDB:sscle_08g067590"/>
<evidence type="ECO:0000259" key="4">
    <source>
        <dbReference type="Pfam" id="PF13409"/>
    </source>
</evidence>
<name>A0A1D9QAS5_SCLS1</name>
<feature type="active site" description="Nucleophile" evidence="1">
    <location>
        <position position="41"/>
    </location>
</feature>
<feature type="binding site" evidence="2">
    <location>
        <position position="79"/>
    </location>
    <ligand>
        <name>glutathione</name>
        <dbReference type="ChEBI" id="CHEBI:57925"/>
    </ligand>
</feature>
<dbReference type="FunFam" id="3.40.30.10:FF:000475">
    <property type="entry name" value="Cell wall organization protein/glutathione transferase (Gto3), putative"/>
    <property type="match status" value="1"/>
</dbReference>
<dbReference type="Pfam" id="PF13409">
    <property type="entry name" value="GST_N_2"/>
    <property type="match status" value="1"/>
</dbReference>